<protein>
    <submittedName>
        <fullName evidence="1">Uncharacterized protein</fullName>
    </submittedName>
</protein>
<accession>A0A4U3M395</accession>
<dbReference type="AlphaFoldDB" id="A0A4U3M395"/>
<comment type="caution">
    <text evidence="1">The sequence shown here is derived from an EMBL/GenBank/DDBJ whole genome shotgun (WGS) entry which is preliminary data.</text>
</comment>
<proteinExistence type="predicted"/>
<reference evidence="1 2" key="1">
    <citation type="submission" date="2019-04" db="EMBL/GenBank/DDBJ databases">
        <title>Kribbella sp. NEAU-THZ 27 nov., a novel actinomycete isolated from soil.</title>
        <authorList>
            <person name="Duan L."/>
        </authorList>
    </citation>
    <scope>NUCLEOTIDE SEQUENCE [LARGE SCALE GENOMIC DNA]</scope>
    <source>
        <strain evidence="2">NEAU-THZ27</strain>
    </source>
</reference>
<gene>
    <name evidence="1" type="ORF">FDA38_08695</name>
</gene>
<dbReference type="RefSeq" id="WP_137253509.1">
    <property type="nucleotide sequence ID" value="NZ_JBHSPQ010000001.1"/>
</dbReference>
<keyword evidence="2" id="KW-1185">Reference proteome</keyword>
<sequence>MAAVARCIDMLEGHLGKSWPRKQVERRGWLPNELLMLGHHVAALPAFLTFALRVDSVTVEPTFEEVLQDLKRGVDTATWRHVLLQLEVSRAWEAASETITFEPRIADAPRKADLRIRASRTFLVETTSLSRSMADRRWEELEHSLWMRIQSIQARTGALIDVEMAVDVAPDALEAWLIEVERVASKTSQDRPTIVTSDVGQASIRRDQNNDPGSTFHGSLRTTDGWFRLARTLVDKARQSSGEEPVWLRVDALDGFFQLTEWPSLSWPERVSRLSEATHYALEGADHLAGLVLSSSKGVAIGATNATQVDNRFDAESGTGLRRLIAPHVARETAIIPLNPAADAEHRVWADAYSAEPDWLDEDLGLAGMPPLAEFVR</sequence>
<dbReference type="Proteomes" id="UP000305836">
    <property type="component" value="Unassembled WGS sequence"/>
</dbReference>
<name>A0A4U3M395_9ACTN</name>
<evidence type="ECO:0000313" key="1">
    <source>
        <dbReference type="EMBL" id="TKK82820.1"/>
    </source>
</evidence>
<organism evidence="1 2">
    <name type="scientific">Kribbella jiaozuonensis</name>
    <dbReference type="NCBI Taxonomy" id="2575441"/>
    <lineage>
        <taxon>Bacteria</taxon>
        <taxon>Bacillati</taxon>
        <taxon>Actinomycetota</taxon>
        <taxon>Actinomycetes</taxon>
        <taxon>Propionibacteriales</taxon>
        <taxon>Kribbellaceae</taxon>
        <taxon>Kribbella</taxon>
    </lineage>
</organism>
<dbReference type="EMBL" id="SZPZ01000001">
    <property type="protein sequence ID" value="TKK82820.1"/>
    <property type="molecule type" value="Genomic_DNA"/>
</dbReference>
<evidence type="ECO:0000313" key="2">
    <source>
        <dbReference type="Proteomes" id="UP000305836"/>
    </source>
</evidence>
<dbReference type="OrthoDB" id="3806584at2"/>